<evidence type="ECO:0000256" key="6">
    <source>
        <dbReference type="ARBA" id="ARBA00023136"/>
    </source>
</evidence>
<dbReference type="RefSeq" id="WP_344418422.1">
    <property type="nucleotide sequence ID" value="NZ_BAAANN010000011.1"/>
</dbReference>
<dbReference type="PANTHER" id="PTHR32468">
    <property type="entry name" value="CATION/H + ANTIPORTER"/>
    <property type="match status" value="1"/>
</dbReference>
<dbReference type="InterPro" id="IPR006153">
    <property type="entry name" value="Cation/H_exchanger_TM"/>
</dbReference>
<evidence type="ECO:0000256" key="3">
    <source>
        <dbReference type="ARBA" id="ARBA00022692"/>
    </source>
</evidence>
<keyword evidence="2" id="KW-0813">Transport</keyword>
<keyword evidence="3 8" id="KW-0812">Transmembrane</keyword>
<feature type="transmembrane region" description="Helical" evidence="8">
    <location>
        <begin position="142"/>
        <end position="168"/>
    </location>
</feature>
<feature type="transmembrane region" description="Helical" evidence="8">
    <location>
        <begin position="108"/>
        <end position="130"/>
    </location>
</feature>
<evidence type="ECO:0000256" key="4">
    <source>
        <dbReference type="ARBA" id="ARBA00022989"/>
    </source>
</evidence>
<feature type="transmembrane region" description="Helical" evidence="8">
    <location>
        <begin position="180"/>
        <end position="203"/>
    </location>
</feature>
<name>A0ABP5CCX5_9PSEU</name>
<dbReference type="PANTHER" id="PTHR32468:SF0">
    <property type="entry name" value="K(+)_H(+) ANTIPORTER 1"/>
    <property type="match status" value="1"/>
</dbReference>
<keyword evidence="4 8" id="KW-1133">Transmembrane helix</keyword>
<gene>
    <name evidence="10" type="ORF">GCM10009754_32120</name>
</gene>
<feature type="transmembrane region" description="Helical" evidence="8">
    <location>
        <begin position="296"/>
        <end position="317"/>
    </location>
</feature>
<keyword evidence="5" id="KW-0406">Ion transport</keyword>
<accession>A0ABP5CCX5</accession>
<proteinExistence type="predicted"/>
<keyword evidence="6 8" id="KW-0472">Membrane</keyword>
<feature type="transmembrane region" description="Helical" evidence="8">
    <location>
        <begin position="243"/>
        <end position="260"/>
    </location>
</feature>
<dbReference type="EMBL" id="BAAANN010000011">
    <property type="protein sequence ID" value="GAA1959240.1"/>
    <property type="molecule type" value="Genomic_DNA"/>
</dbReference>
<evidence type="ECO:0000256" key="8">
    <source>
        <dbReference type="SAM" id="Phobius"/>
    </source>
</evidence>
<evidence type="ECO:0000256" key="2">
    <source>
        <dbReference type="ARBA" id="ARBA00022448"/>
    </source>
</evidence>
<feature type="transmembrane region" description="Helical" evidence="8">
    <location>
        <begin position="323"/>
        <end position="345"/>
    </location>
</feature>
<keyword evidence="11" id="KW-1185">Reference proteome</keyword>
<feature type="domain" description="Cation/H+ exchanger transmembrane" evidence="9">
    <location>
        <begin position="28"/>
        <end position="408"/>
    </location>
</feature>
<organism evidence="10 11">
    <name type="scientific">Amycolatopsis minnesotensis</name>
    <dbReference type="NCBI Taxonomy" id="337894"/>
    <lineage>
        <taxon>Bacteria</taxon>
        <taxon>Bacillati</taxon>
        <taxon>Actinomycetota</taxon>
        <taxon>Actinomycetes</taxon>
        <taxon>Pseudonocardiales</taxon>
        <taxon>Pseudonocardiaceae</taxon>
        <taxon>Amycolatopsis</taxon>
    </lineage>
</organism>
<feature type="transmembrane region" description="Helical" evidence="8">
    <location>
        <begin position="41"/>
        <end position="59"/>
    </location>
</feature>
<evidence type="ECO:0000313" key="10">
    <source>
        <dbReference type="EMBL" id="GAA1959240.1"/>
    </source>
</evidence>
<comment type="subcellular location">
    <subcellularLocation>
        <location evidence="1">Membrane</location>
        <topology evidence="1">Multi-pass membrane protein</topology>
    </subcellularLocation>
</comment>
<dbReference type="InterPro" id="IPR050794">
    <property type="entry name" value="CPA2_transporter"/>
</dbReference>
<evidence type="ECO:0000313" key="11">
    <source>
        <dbReference type="Proteomes" id="UP001501116"/>
    </source>
</evidence>
<feature type="transmembrane region" description="Helical" evidence="8">
    <location>
        <begin position="6"/>
        <end position="29"/>
    </location>
</feature>
<feature type="region of interest" description="Disordered" evidence="7">
    <location>
        <begin position="412"/>
        <end position="432"/>
    </location>
</feature>
<sequence length="432" mass="43227">MSTGVSGTVLAAGQVLLALAAALGLGCLGRVLARLLRQPPVIGEIVFGLFAGPAVVLVAHRRTGTAPVLPGAVTEALTVVGHAGLALFLVGVAHELRPRTGRLSRRAVVWVTAGTLVPPVASGLLFAWWVRSSGDPGLRTVAAWPAQLLMICVALTVTAVPVLARILVDRGLTATPAGRLAMTAAIVADAAAWILLAITLGFATGSAGGVVTAVWVVAAGLAVSVLARPVLRLDRVARAAARHPWPAAVVIGTVALGMAAGTEHAGLTGVLGAVLAGLAIPGGSRAGGWAVAVGKVVAAGRLLVPVYFVTAGLRVFAGPLPALSWWAVVLATALAITGKVGGGYLGARLGGLPRREGVRIGVLVNTRGLTEIVLLQTGFTAGLLSPALFVALVVMALVTTVLTGPLLSFAGGSAGEGSSRSRLAGEPARPKP</sequence>
<feature type="compositionally biased region" description="Low complexity" evidence="7">
    <location>
        <begin position="412"/>
        <end position="426"/>
    </location>
</feature>
<dbReference type="InterPro" id="IPR038770">
    <property type="entry name" value="Na+/solute_symporter_sf"/>
</dbReference>
<evidence type="ECO:0000256" key="7">
    <source>
        <dbReference type="SAM" id="MobiDB-lite"/>
    </source>
</evidence>
<feature type="transmembrane region" description="Helical" evidence="8">
    <location>
        <begin position="209"/>
        <end position="231"/>
    </location>
</feature>
<comment type="caution">
    <text evidence="10">The sequence shown here is derived from an EMBL/GenBank/DDBJ whole genome shotgun (WGS) entry which is preliminary data.</text>
</comment>
<feature type="transmembrane region" description="Helical" evidence="8">
    <location>
        <begin position="79"/>
        <end position="96"/>
    </location>
</feature>
<evidence type="ECO:0000256" key="5">
    <source>
        <dbReference type="ARBA" id="ARBA00023065"/>
    </source>
</evidence>
<protein>
    <submittedName>
        <fullName evidence="10">Cation:proton antiporter</fullName>
    </submittedName>
</protein>
<dbReference type="Proteomes" id="UP001501116">
    <property type="component" value="Unassembled WGS sequence"/>
</dbReference>
<feature type="transmembrane region" description="Helical" evidence="8">
    <location>
        <begin position="387"/>
        <end position="412"/>
    </location>
</feature>
<feature type="transmembrane region" description="Helical" evidence="8">
    <location>
        <begin position="266"/>
        <end position="284"/>
    </location>
</feature>
<reference evidence="11" key="1">
    <citation type="journal article" date="2019" name="Int. J. Syst. Evol. Microbiol.">
        <title>The Global Catalogue of Microorganisms (GCM) 10K type strain sequencing project: providing services to taxonomists for standard genome sequencing and annotation.</title>
        <authorList>
            <consortium name="The Broad Institute Genomics Platform"/>
            <consortium name="The Broad Institute Genome Sequencing Center for Infectious Disease"/>
            <person name="Wu L."/>
            <person name="Ma J."/>
        </authorList>
    </citation>
    <scope>NUCLEOTIDE SEQUENCE [LARGE SCALE GENOMIC DNA]</scope>
    <source>
        <strain evidence="11">JCM 14545</strain>
    </source>
</reference>
<evidence type="ECO:0000259" key="9">
    <source>
        <dbReference type="Pfam" id="PF00999"/>
    </source>
</evidence>
<dbReference type="Gene3D" id="1.20.1530.20">
    <property type="match status" value="1"/>
</dbReference>
<evidence type="ECO:0000256" key="1">
    <source>
        <dbReference type="ARBA" id="ARBA00004141"/>
    </source>
</evidence>
<dbReference type="Pfam" id="PF00999">
    <property type="entry name" value="Na_H_Exchanger"/>
    <property type="match status" value="1"/>
</dbReference>